<gene>
    <name evidence="1" type="ORF">ACD_2C00088G0028</name>
</gene>
<accession>K2G3N5</accession>
<name>K2G3N5_9BACT</name>
<sequence length="178" mass="21727">MNLDISNIGNQELLDYVSKNMENFNDFEVAILFRSDYSQWSMIRNLITFLLENAWMDPVWKNRFSLIWDELINNSIEYGSLPLDKNIFRIRLIQNEWSTDVILEVQDTWRWLMAKTSSQMEEIRQEKLEEWFDVFMGKRWRWLFKLVINIVDSLYFKDAEWGWLIVWIEKKLKPVQAD</sequence>
<reference evidence="1" key="1">
    <citation type="journal article" date="2012" name="Science">
        <title>Fermentation, hydrogen, and sulfur metabolism in multiple uncultivated bacterial phyla.</title>
        <authorList>
            <person name="Wrighton K.C."/>
            <person name="Thomas B.C."/>
            <person name="Sharon I."/>
            <person name="Miller C.S."/>
            <person name="Castelle C.J."/>
            <person name="VerBerkmoes N.C."/>
            <person name="Wilkins M.J."/>
            <person name="Hettich R.L."/>
            <person name="Lipton M.S."/>
            <person name="Williams K.H."/>
            <person name="Long P.E."/>
            <person name="Banfield J.F."/>
        </authorList>
    </citation>
    <scope>NUCLEOTIDE SEQUENCE [LARGE SCALE GENOMIC DNA]</scope>
</reference>
<organism evidence="1">
    <name type="scientific">uncultured bacterium</name>
    <name type="common">gcode 4</name>
    <dbReference type="NCBI Taxonomy" id="1234023"/>
    <lineage>
        <taxon>Bacteria</taxon>
        <taxon>environmental samples</taxon>
    </lineage>
</organism>
<dbReference type="EMBL" id="AMFJ01000088">
    <property type="protein sequence ID" value="EKE29863.1"/>
    <property type="molecule type" value="Genomic_DNA"/>
</dbReference>
<comment type="caution">
    <text evidence="1">The sequence shown here is derived from an EMBL/GenBank/DDBJ whole genome shotgun (WGS) entry which is preliminary data.</text>
</comment>
<proteinExistence type="predicted"/>
<evidence type="ECO:0008006" key="2">
    <source>
        <dbReference type="Google" id="ProtNLM"/>
    </source>
</evidence>
<evidence type="ECO:0000313" key="1">
    <source>
        <dbReference type="EMBL" id="EKE29863.1"/>
    </source>
</evidence>
<protein>
    <recommendedName>
        <fullName evidence="2">Histidine kinase/HSP90-like ATPase domain-containing protein</fullName>
    </recommendedName>
</protein>
<dbReference type="AlphaFoldDB" id="K2G3N5"/>